<gene>
    <name evidence="7" type="ORF">LZD57_18385</name>
</gene>
<dbReference type="EMBL" id="JAJUWU010000019">
    <property type="protein sequence ID" value="MCE7029962.1"/>
    <property type="molecule type" value="Genomic_DNA"/>
</dbReference>
<dbReference type="InterPro" id="IPR050584">
    <property type="entry name" value="Cholesterol_7-desaturase"/>
</dbReference>
<dbReference type="PROSITE" id="PS51296">
    <property type="entry name" value="RIESKE"/>
    <property type="match status" value="1"/>
</dbReference>
<evidence type="ECO:0000256" key="1">
    <source>
        <dbReference type="ARBA" id="ARBA00022714"/>
    </source>
</evidence>
<evidence type="ECO:0000256" key="5">
    <source>
        <dbReference type="ARBA" id="ARBA00023014"/>
    </source>
</evidence>
<protein>
    <submittedName>
        <fullName evidence="7">Rieske 2Fe-2S domain-containing protein</fullName>
    </submittedName>
</protein>
<dbReference type="Pfam" id="PF19301">
    <property type="entry name" value="LigXa_C"/>
    <property type="match status" value="1"/>
</dbReference>
<accession>A0A9X1P212</accession>
<dbReference type="InterPro" id="IPR045623">
    <property type="entry name" value="LigXa_C"/>
</dbReference>
<keyword evidence="3" id="KW-0560">Oxidoreductase</keyword>
<proteinExistence type="predicted"/>
<dbReference type="SUPFAM" id="SSF50022">
    <property type="entry name" value="ISP domain"/>
    <property type="match status" value="1"/>
</dbReference>
<evidence type="ECO:0000259" key="6">
    <source>
        <dbReference type="PROSITE" id="PS51296"/>
    </source>
</evidence>
<organism evidence="7 8">
    <name type="scientific">Jiella avicenniae</name>
    <dbReference type="NCBI Taxonomy" id="2907202"/>
    <lineage>
        <taxon>Bacteria</taxon>
        <taxon>Pseudomonadati</taxon>
        <taxon>Pseudomonadota</taxon>
        <taxon>Alphaproteobacteria</taxon>
        <taxon>Hyphomicrobiales</taxon>
        <taxon>Aurantimonadaceae</taxon>
        <taxon>Jiella</taxon>
    </lineage>
</organism>
<dbReference type="InterPro" id="IPR036922">
    <property type="entry name" value="Rieske_2Fe-2S_sf"/>
</dbReference>
<keyword evidence="2" id="KW-0479">Metal-binding</keyword>
<evidence type="ECO:0000256" key="3">
    <source>
        <dbReference type="ARBA" id="ARBA00023002"/>
    </source>
</evidence>
<dbReference type="RefSeq" id="WP_233720962.1">
    <property type="nucleotide sequence ID" value="NZ_JAJUWU010000019.1"/>
</dbReference>
<dbReference type="Pfam" id="PF00355">
    <property type="entry name" value="Rieske"/>
    <property type="match status" value="1"/>
</dbReference>
<keyword evidence="5" id="KW-0411">Iron-sulfur</keyword>
<dbReference type="GO" id="GO:0016491">
    <property type="term" value="F:oxidoreductase activity"/>
    <property type="evidence" value="ECO:0007669"/>
    <property type="project" value="UniProtKB-KW"/>
</dbReference>
<sequence length="429" mass="48039">MLTTEENDLLTRVTGDAPMARLMRQHWTPVCLVEEVAEPDGKPLRVEVLGATYVAFRDSKGRLGMLDELCPHRKASLVYGRNEECGLRCLYHGWKMDVDGNVVAMSSEPEGSPLMDKVKARSYPVREWGGFVWAWLGEKDEMPEFQAPAFAPTEDTPVAILKIRIPANWAQIHEGQIDSAHSSSLHSSTMKPARVESAAADEKSWYRPSTDKSPRMQTETTSYGFHYAAIRKPIKNAATHNYLRITEFIAPYYSLIPPNNNYKVASVIVPINDDETAFHFLAFGGPNVPTTEEWRAFNHAVPGKDVDEKWRTRRTLENDFMQDREMMKDGHFTGVLGIPNEDIVMWVSMGSRVQRQTDVLGASDLAIVEFRRLMVDAAQKVAEGGRAIGTNSDVPQAQIASKEGVYPKDVDWRTLVARQKAAETAVAAE</sequence>
<evidence type="ECO:0000256" key="4">
    <source>
        <dbReference type="ARBA" id="ARBA00023004"/>
    </source>
</evidence>
<evidence type="ECO:0000313" key="7">
    <source>
        <dbReference type="EMBL" id="MCE7029962.1"/>
    </source>
</evidence>
<dbReference type="Gene3D" id="2.102.10.10">
    <property type="entry name" value="Rieske [2Fe-2S] iron-sulphur domain"/>
    <property type="match status" value="1"/>
</dbReference>
<keyword evidence="4" id="KW-0408">Iron</keyword>
<evidence type="ECO:0000313" key="8">
    <source>
        <dbReference type="Proteomes" id="UP001139035"/>
    </source>
</evidence>
<comment type="caution">
    <text evidence="7">The sequence shown here is derived from an EMBL/GenBank/DDBJ whole genome shotgun (WGS) entry which is preliminary data.</text>
</comment>
<dbReference type="PANTHER" id="PTHR21266:SF59">
    <property type="entry name" value="BLR4922 PROTEIN"/>
    <property type="match status" value="1"/>
</dbReference>
<evidence type="ECO:0000256" key="2">
    <source>
        <dbReference type="ARBA" id="ARBA00022723"/>
    </source>
</evidence>
<keyword evidence="8" id="KW-1185">Reference proteome</keyword>
<dbReference type="GO" id="GO:0046872">
    <property type="term" value="F:metal ion binding"/>
    <property type="evidence" value="ECO:0007669"/>
    <property type="project" value="UniProtKB-KW"/>
</dbReference>
<dbReference type="CDD" id="cd03479">
    <property type="entry name" value="Rieske_RO_Alpha_PhDO_like"/>
    <property type="match status" value="1"/>
</dbReference>
<feature type="domain" description="Rieske" evidence="6">
    <location>
        <begin position="27"/>
        <end position="134"/>
    </location>
</feature>
<dbReference type="Proteomes" id="UP001139035">
    <property type="component" value="Unassembled WGS sequence"/>
</dbReference>
<reference evidence="7" key="1">
    <citation type="submission" date="2022-01" db="EMBL/GenBank/DDBJ databases">
        <title>Jiella avicenniae sp. nov., a novel endophytic bacterium isolated from bark of Avicennia marina.</title>
        <authorList>
            <person name="Tuo L."/>
        </authorList>
    </citation>
    <scope>NUCLEOTIDE SEQUENCE</scope>
    <source>
        <strain evidence="7">CBK1P-4</strain>
    </source>
</reference>
<dbReference type="GO" id="GO:0051537">
    <property type="term" value="F:2 iron, 2 sulfur cluster binding"/>
    <property type="evidence" value="ECO:0007669"/>
    <property type="project" value="UniProtKB-KW"/>
</dbReference>
<keyword evidence="1" id="KW-0001">2Fe-2S</keyword>
<name>A0A9X1P212_9HYPH</name>
<dbReference type="InterPro" id="IPR017941">
    <property type="entry name" value="Rieske_2Fe-2S"/>
</dbReference>
<dbReference type="SUPFAM" id="SSF55961">
    <property type="entry name" value="Bet v1-like"/>
    <property type="match status" value="1"/>
</dbReference>
<dbReference type="PANTHER" id="PTHR21266">
    <property type="entry name" value="IRON-SULFUR DOMAIN CONTAINING PROTEIN"/>
    <property type="match status" value="1"/>
</dbReference>
<dbReference type="AlphaFoldDB" id="A0A9X1P212"/>